<reference evidence="2 3" key="1">
    <citation type="submission" date="2013-07" db="EMBL/GenBank/DDBJ databases">
        <title>Comparative Genomic and Metabolomic Analysis of Twelve Strains of Pseudoalteromonas luteoviolacea.</title>
        <authorList>
            <person name="Vynne N.G."/>
            <person name="Mansson M."/>
            <person name="Gram L."/>
        </authorList>
    </citation>
    <scope>NUCLEOTIDE SEQUENCE [LARGE SCALE GENOMIC DNA]</scope>
    <source>
        <strain evidence="2 3">H33</strain>
    </source>
</reference>
<comment type="caution">
    <text evidence="2">The sequence shown here is derived from an EMBL/GenBank/DDBJ whole genome shotgun (WGS) entry which is preliminary data.</text>
</comment>
<proteinExistence type="predicted"/>
<dbReference type="OrthoDB" id="6310527at2"/>
<accession>A0A167G7Z9</accession>
<dbReference type="AlphaFoldDB" id="A0A167G7Z9"/>
<dbReference type="EMBL" id="AUXZ01000035">
    <property type="protein sequence ID" value="KZN54215.1"/>
    <property type="molecule type" value="Genomic_DNA"/>
</dbReference>
<evidence type="ECO:0000313" key="2">
    <source>
        <dbReference type="EMBL" id="KZN54215.1"/>
    </source>
</evidence>
<dbReference type="PATRIC" id="fig|1365251.3.peg.595"/>
<dbReference type="Proteomes" id="UP000076503">
    <property type="component" value="Unassembled WGS sequence"/>
</dbReference>
<sequence>MINRLANSVAGSTHNYSNDSKNTHINSAVKDADSKYKSNTLPSGSDYHVSLSATQDDDYLKKFMDDIFFKAIPELVSFGYSGIYRVQSDNNEENRFQYGELTEKSDIDAFLAQKDRLSSDGQIRFSFIKPSKELLELSERLNDDELEKLAEVLTSAPRYNEYTNLISDHSEDIISTLSTLSDDLLSSSLDVMAHLVQQNKAHDRTPPFTPEGLLSEDGIESPLLRVEYGPFEDLGLRELNDYSSHLMQYVKLLDNNKMHDGQLLELNQHISQGDFATNAGIVDMAITIKPFEQDSFFAMLQEVDKSNSENIFAMLGQQTDKWAHTQYFMTEDQEFVVHHDEDTNESERRDLHKNVLEAYENKGLSWMNEVIELTFDTPAATHGDMWKQLLHDVENHPDGFIHSDSIEVWAENNIDTIKQNFVQQQIQKIYEFNLDLPVPYQLGELKYIEPEFEQVSAKSDVISNGE</sequence>
<gene>
    <name evidence="2" type="ORF">N476_08445</name>
</gene>
<organism evidence="2 3">
    <name type="scientific">Pseudoalteromonas luteoviolacea H33</name>
    <dbReference type="NCBI Taxonomy" id="1365251"/>
    <lineage>
        <taxon>Bacteria</taxon>
        <taxon>Pseudomonadati</taxon>
        <taxon>Pseudomonadota</taxon>
        <taxon>Gammaproteobacteria</taxon>
        <taxon>Alteromonadales</taxon>
        <taxon>Pseudoalteromonadaceae</taxon>
        <taxon>Pseudoalteromonas</taxon>
    </lineage>
</organism>
<dbReference type="RefSeq" id="WP_063360301.1">
    <property type="nucleotide sequence ID" value="NZ_AUXZ01000035.1"/>
</dbReference>
<name>A0A167G7Z9_9GAMM</name>
<feature type="region of interest" description="Disordered" evidence="1">
    <location>
        <begin position="1"/>
        <end position="24"/>
    </location>
</feature>
<evidence type="ECO:0000256" key="1">
    <source>
        <dbReference type="SAM" id="MobiDB-lite"/>
    </source>
</evidence>
<evidence type="ECO:0000313" key="3">
    <source>
        <dbReference type="Proteomes" id="UP000076503"/>
    </source>
</evidence>
<protein>
    <submittedName>
        <fullName evidence="2">Uncharacterized protein</fullName>
    </submittedName>
</protein>